<protein>
    <recommendedName>
        <fullName evidence="4">B box-type domain-containing protein</fullName>
    </recommendedName>
</protein>
<dbReference type="RefSeq" id="XP_001435324.1">
    <property type="nucleotide sequence ID" value="XM_001435287.2"/>
</dbReference>
<organism evidence="2 3">
    <name type="scientific">Paramecium tetraurelia</name>
    <dbReference type="NCBI Taxonomy" id="5888"/>
    <lineage>
        <taxon>Eukaryota</taxon>
        <taxon>Sar</taxon>
        <taxon>Alveolata</taxon>
        <taxon>Ciliophora</taxon>
        <taxon>Intramacronucleata</taxon>
        <taxon>Oligohymenophorea</taxon>
        <taxon>Peniculida</taxon>
        <taxon>Parameciidae</taxon>
        <taxon>Paramecium</taxon>
    </lineage>
</organism>
<dbReference type="GeneID" id="5021109"/>
<proteinExistence type="predicted"/>
<reference evidence="2 3" key="1">
    <citation type="journal article" date="2006" name="Nature">
        <title>Global trends of whole-genome duplications revealed by the ciliate Paramecium tetraurelia.</title>
        <authorList>
            <consortium name="Genoscope"/>
            <person name="Aury J.-M."/>
            <person name="Jaillon O."/>
            <person name="Duret L."/>
            <person name="Noel B."/>
            <person name="Jubin C."/>
            <person name="Porcel B.M."/>
            <person name="Segurens B."/>
            <person name="Daubin V."/>
            <person name="Anthouard V."/>
            <person name="Aiach N."/>
            <person name="Arnaiz O."/>
            <person name="Billaut A."/>
            <person name="Beisson J."/>
            <person name="Blanc I."/>
            <person name="Bouhouche K."/>
            <person name="Camara F."/>
            <person name="Duharcourt S."/>
            <person name="Guigo R."/>
            <person name="Gogendeau D."/>
            <person name="Katinka M."/>
            <person name="Keller A.-M."/>
            <person name="Kissmehl R."/>
            <person name="Klotz C."/>
            <person name="Koll F."/>
            <person name="Le Moue A."/>
            <person name="Lepere C."/>
            <person name="Malinsky S."/>
            <person name="Nowacki M."/>
            <person name="Nowak J.K."/>
            <person name="Plattner H."/>
            <person name="Poulain J."/>
            <person name="Ruiz F."/>
            <person name="Serrano V."/>
            <person name="Zagulski M."/>
            <person name="Dessen P."/>
            <person name="Betermier M."/>
            <person name="Weissenbach J."/>
            <person name="Scarpelli C."/>
            <person name="Schachter V."/>
            <person name="Sperling L."/>
            <person name="Meyer E."/>
            <person name="Cohen J."/>
            <person name="Wincker P."/>
        </authorList>
    </citation>
    <scope>NUCLEOTIDE SEQUENCE [LARGE SCALE GENOMIC DNA]</scope>
    <source>
        <strain evidence="2 3">Stock d4-2</strain>
    </source>
</reference>
<accession>A0CAW0</accession>
<dbReference type="EMBL" id="CT868055">
    <property type="protein sequence ID" value="CAK67927.1"/>
    <property type="molecule type" value="Genomic_DNA"/>
</dbReference>
<dbReference type="AlphaFoldDB" id="A0CAW0"/>
<evidence type="ECO:0000313" key="3">
    <source>
        <dbReference type="Proteomes" id="UP000000600"/>
    </source>
</evidence>
<keyword evidence="3" id="KW-1185">Reference proteome</keyword>
<evidence type="ECO:0000313" key="2">
    <source>
        <dbReference type="EMBL" id="CAK67927.1"/>
    </source>
</evidence>
<sequence>MLKNPKFKESLTSRSQQQECCKLQGHENNLIQFVCACHECPYRYQKACAHCVIKLHGKHVEDMKEIEEFDTIINENSKKAKSLIKQSDELFLQLKNPFGNFFEQLKQQLIEMIDSVQKRYLLQNQERAQQLIRNELDFINQFNQNVNSKQNRYLNDHSLKQYSNSLRTAQEKLIIGIQFDIVARGFWQEYRSQLYKQHQSKYELETQQLPQYNDSQICIELQSDLKKLEIDQFMSKQSKQYLSTSAPHVDTSQLSGVSPKKEFYDATKQLEAARRRISLLRLENEMRYGLDILSEGEEIANPTIKARTIEQDQGRSRTVQGIQIGSQRVSERAIAESSAQNKEYEDAAISRQKTDPTELSIDESNLKEMSTSFDRTWIQQNNKRQNKNNKFRLKSNLLNKLFKTSANRSTSDSFRNIKSPNLSTLWKQKLKKQEAYLLIKLDETTNQVNKLNQSALIKQSQTTPQTASYS</sequence>
<evidence type="ECO:0008006" key="4">
    <source>
        <dbReference type="Google" id="ProtNLM"/>
    </source>
</evidence>
<gene>
    <name evidence="2" type="ORF">GSPATT00036708001</name>
</gene>
<dbReference type="KEGG" id="ptm:GSPATT00036708001"/>
<evidence type="ECO:0000256" key="1">
    <source>
        <dbReference type="SAM" id="MobiDB-lite"/>
    </source>
</evidence>
<dbReference type="InParanoid" id="A0CAW0"/>
<dbReference type="HOGENOM" id="CLU_582000_0_0_1"/>
<feature type="region of interest" description="Disordered" evidence="1">
    <location>
        <begin position="337"/>
        <end position="357"/>
    </location>
</feature>
<dbReference type="Proteomes" id="UP000000600">
    <property type="component" value="Unassembled WGS sequence"/>
</dbReference>
<name>A0CAW0_PARTE</name>